<dbReference type="Proteomes" id="UP000004828">
    <property type="component" value="Unassembled WGS sequence"/>
</dbReference>
<gene>
    <name evidence="1" type="ORF">ROSINTL182_08810</name>
</gene>
<evidence type="ECO:0000313" key="1">
    <source>
        <dbReference type="EMBL" id="EEU99297.1"/>
    </source>
</evidence>
<sequence>MQGEWRKKVIHGIIRLPSRASVDHDHEAGLHDIIRLLSES</sequence>
<comment type="caution">
    <text evidence="1">The sequence shown here is derived from an EMBL/GenBank/DDBJ whole genome shotgun (WGS) entry which is preliminary data.</text>
</comment>
<dbReference type="EMBL" id="ABYJ02000220">
    <property type="protein sequence ID" value="EEU99297.1"/>
    <property type="molecule type" value="Genomic_DNA"/>
</dbReference>
<evidence type="ECO:0000313" key="2">
    <source>
        <dbReference type="Proteomes" id="UP000004828"/>
    </source>
</evidence>
<name>C7GFV3_9FIRM</name>
<dbReference type="HOGENOM" id="CLU_3295878_0_0_9"/>
<proteinExistence type="predicted"/>
<protein>
    <submittedName>
        <fullName evidence="1">Uncharacterized protein</fullName>
    </submittedName>
</protein>
<reference evidence="1 2" key="1">
    <citation type="submission" date="2009-08" db="EMBL/GenBank/DDBJ databases">
        <authorList>
            <person name="Weinstock G."/>
            <person name="Sodergren E."/>
            <person name="Clifton S."/>
            <person name="Fulton L."/>
            <person name="Fulton B."/>
            <person name="Courtney L."/>
            <person name="Fronick C."/>
            <person name="Harrison M."/>
            <person name="Strong C."/>
            <person name="Farmer C."/>
            <person name="Delahaunty K."/>
            <person name="Markovic C."/>
            <person name="Hall O."/>
            <person name="Minx P."/>
            <person name="Tomlinson C."/>
            <person name="Mitreva M."/>
            <person name="Nelson J."/>
            <person name="Hou S."/>
            <person name="Wollam A."/>
            <person name="Pepin K.H."/>
            <person name="Johnson M."/>
            <person name="Bhonagiri V."/>
            <person name="Nash W.E."/>
            <person name="Warren W."/>
            <person name="Chinwalla A."/>
            <person name="Mardis E.R."/>
            <person name="Wilson R.K."/>
        </authorList>
    </citation>
    <scope>NUCLEOTIDE SEQUENCE [LARGE SCALE GENOMIC DNA]</scope>
    <source>
        <strain evidence="1 2">L1-82</strain>
    </source>
</reference>
<organism evidence="1 2">
    <name type="scientific">Roseburia intestinalis L1-82</name>
    <dbReference type="NCBI Taxonomy" id="536231"/>
    <lineage>
        <taxon>Bacteria</taxon>
        <taxon>Bacillati</taxon>
        <taxon>Bacillota</taxon>
        <taxon>Clostridia</taxon>
        <taxon>Lachnospirales</taxon>
        <taxon>Lachnospiraceae</taxon>
        <taxon>Roseburia</taxon>
    </lineage>
</organism>
<accession>C7GFV3</accession>
<dbReference type="AlphaFoldDB" id="C7GFV3"/>